<dbReference type="InterPro" id="IPR000073">
    <property type="entry name" value="AB_hydrolase_1"/>
</dbReference>
<dbReference type="RefSeq" id="WP_090168001.1">
    <property type="nucleotide sequence ID" value="NZ_FOFB01000010.1"/>
</dbReference>
<evidence type="ECO:0000313" key="3">
    <source>
        <dbReference type="Proteomes" id="UP000199021"/>
    </source>
</evidence>
<sequence>MHKPESFLQALQGKSNVYYFANGEVNNRVVSFPGPAGAPLLVFVANWRAKLKHWKSFIKVLQQKHRVLYFETREKEATQYRTEAPDLSVTAMAEDLTRFLNLVERPYHLLGVSVGTSVILRSWAKLTNKPESLILLCPVLKVKMPAYFRVFPFIDIKTFTRYAPLLYRLLCVSPRLKSVQKTLRRAMTEKDFTEIAVMKASVQQLLTMPDPLACSNCRPTGRTLIVRSLQDPLHSAADADRVMQGIGATDAFSCPDFRSVHAAETAERLLPFLRRESFVG</sequence>
<dbReference type="AlphaFoldDB" id="A0A1H9G406"/>
<dbReference type="Proteomes" id="UP000199021">
    <property type="component" value="Unassembled WGS sequence"/>
</dbReference>
<dbReference type="SUPFAM" id="SSF53474">
    <property type="entry name" value="alpha/beta-Hydrolases"/>
    <property type="match status" value="1"/>
</dbReference>
<dbReference type="OrthoDB" id="5422338at2"/>
<accession>A0A1H9G406</accession>
<dbReference type="InterPro" id="IPR029058">
    <property type="entry name" value="AB_hydrolase_fold"/>
</dbReference>
<protein>
    <submittedName>
        <fullName evidence="2">Pimeloyl-ACP methyl ester carboxylesterase</fullName>
    </submittedName>
</protein>
<gene>
    <name evidence="2" type="ORF">SAMN05444359_11027</name>
</gene>
<dbReference type="Gene3D" id="3.40.50.1820">
    <property type="entry name" value="alpha/beta hydrolase"/>
    <property type="match status" value="1"/>
</dbReference>
<feature type="domain" description="AB hydrolase-1" evidence="1">
    <location>
        <begin position="82"/>
        <end position="244"/>
    </location>
</feature>
<dbReference type="STRING" id="478744.SAMN05444359_11027"/>
<name>A0A1H9G406_9BACT</name>
<reference evidence="3" key="1">
    <citation type="submission" date="2016-10" db="EMBL/GenBank/DDBJ databases">
        <authorList>
            <person name="Varghese N."/>
            <person name="Submissions S."/>
        </authorList>
    </citation>
    <scope>NUCLEOTIDE SEQUENCE [LARGE SCALE GENOMIC DNA]</scope>
    <source>
        <strain evidence="3">DSM 24740</strain>
    </source>
</reference>
<dbReference type="EMBL" id="FOFB01000010">
    <property type="protein sequence ID" value="SEQ44733.1"/>
    <property type="molecule type" value="Genomic_DNA"/>
</dbReference>
<proteinExistence type="predicted"/>
<keyword evidence="3" id="KW-1185">Reference proteome</keyword>
<evidence type="ECO:0000313" key="2">
    <source>
        <dbReference type="EMBL" id="SEQ44733.1"/>
    </source>
</evidence>
<dbReference type="InParanoid" id="A0A1H9G406"/>
<dbReference type="Pfam" id="PF12697">
    <property type="entry name" value="Abhydrolase_6"/>
    <property type="match status" value="1"/>
</dbReference>
<evidence type="ECO:0000259" key="1">
    <source>
        <dbReference type="Pfam" id="PF12697"/>
    </source>
</evidence>
<organism evidence="2 3">
    <name type="scientific">Neolewinella agarilytica</name>
    <dbReference type="NCBI Taxonomy" id="478744"/>
    <lineage>
        <taxon>Bacteria</taxon>
        <taxon>Pseudomonadati</taxon>
        <taxon>Bacteroidota</taxon>
        <taxon>Saprospiria</taxon>
        <taxon>Saprospirales</taxon>
        <taxon>Lewinellaceae</taxon>
        <taxon>Neolewinella</taxon>
    </lineage>
</organism>